<reference evidence="2" key="1">
    <citation type="journal article" date="2014" name="Int. J. Syst. Evol. Microbiol.">
        <title>Complete genome sequence of Corynebacterium casei LMG S-19264T (=DSM 44701T), isolated from a smear-ripened cheese.</title>
        <authorList>
            <consortium name="US DOE Joint Genome Institute (JGI-PGF)"/>
            <person name="Walter F."/>
            <person name="Albersmeier A."/>
            <person name="Kalinowski J."/>
            <person name="Ruckert C."/>
        </authorList>
    </citation>
    <scope>NUCLEOTIDE SEQUENCE</scope>
    <source>
        <strain evidence="2">JCM 4386</strain>
    </source>
</reference>
<reference evidence="2" key="2">
    <citation type="submission" date="2020-09" db="EMBL/GenBank/DDBJ databases">
        <authorList>
            <person name="Sun Q."/>
            <person name="Ohkuma M."/>
        </authorList>
    </citation>
    <scope>NUCLEOTIDE SEQUENCE</scope>
    <source>
        <strain evidence="2">JCM 4386</strain>
    </source>
</reference>
<dbReference type="EMBL" id="BMTL01000034">
    <property type="protein sequence ID" value="GGS17716.1"/>
    <property type="molecule type" value="Genomic_DNA"/>
</dbReference>
<sequence>MSPAAVEPVEPQWGPCSAGADPHAHRPAAAAGQFTPDDSRHSVASVTSPVTAGSGSRFHNDR</sequence>
<gene>
    <name evidence="2" type="ORF">GCM10010269_66140</name>
</gene>
<keyword evidence="3" id="KW-1185">Reference proteome</keyword>
<feature type="compositionally biased region" description="Polar residues" evidence="1">
    <location>
        <begin position="42"/>
        <end position="54"/>
    </location>
</feature>
<accession>A0A918G403</accession>
<name>A0A918G403_9ACTN</name>
<evidence type="ECO:0000313" key="2">
    <source>
        <dbReference type="EMBL" id="GGS17716.1"/>
    </source>
</evidence>
<organism evidence="2 3">
    <name type="scientific">Streptomyces humidus</name>
    <dbReference type="NCBI Taxonomy" id="52259"/>
    <lineage>
        <taxon>Bacteria</taxon>
        <taxon>Bacillati</taxon>
        <taxon>Actinomycetota</taxon>
        <taxon>Actinomycetes</taxon>
        <taxon>Kitasatosporales</taxon>
        <taxon>Streptomycetaceae</taxon>
        <taxon>Streptomyces</taxon>
    </lineage>
</organism>
<evidence type="ECO:0000256" key="1">
    <source>
        <dbReference type="SAM" id="MobiDB-lite"/>
    </source>
</evidence>
<feature type="region of interest" description="Disordered" evidence="1">
    <location>
        <begin position="1"/>
        <end position="62"/>
    </location>
</feature>
<proteinExistence type="predicted"/>
<dbReference type="Proteomes" id="UP000606194">
    <property type="component" value="Unassembled WGS sequence"/>
</dbReference>
<protein>
    <submittedName>
        <fullName evidence="2">Uncharacterized protein</fullName>
    </submittedName>
</protein>
<dbReference type="AlphaFoldDB" id="A0A918G403"/>
<comment type="caution">
    <text evidence="2">The sequence shown here is derived from an EMBL/GenBank/DDBJ whole genome shotgun (WGS) entry which is preliminary data.</text>
</comment>
<evidence type="ECO:0000313" key="3">
    <source>
        <dbReference type="Proteomes" id="UP000606194"/>
    </source>
</evidence>